<dbReference type="AlphaFoldDB" id="A0A821Y785"/>
<accession>A0A821Y785</accession>
<feature type="region of interest" description="Disordered" evidence="1">
    <location>
        <begin position="56"/>
        <end position="78"/>
    </location>
</feature>
<protein>
    <submittedName>
        <fullName evidence="2">Uncharacterized protein</fullName>
    </submittedName>
</protein>
<proteinExistence type="predicted"/>
<reference evidence="2" key="1">
    <citation type="submission" date="2021-02" db="EMBL/GenBank/DDBJ databases">
        <authorList>
            <person name="Steward A R."/>
        </authorList>
    </citation>
    <scope>NUCLEOTIDE SEQUENCE</scope>
</reference>
<dbReference type="Proteomes" id="UP000663880">
    <property type="component" value="Unassembled WGS sequence"/>
</dbReference>
<feature type="compositionally biased region" description="Polar residues" evidence="1">
    <location>
        <begin position="64"/>
        <end position="78"/>
    </location>
</feature>
<gene>
    <name evidence="2" type="ORF">PMACD_LOCUS16032</name>
</gene>
<comment type="caution">
    <text evidence="2">The sequence shown here is derived from an EMBL/GenBank/DDBJ whole genome shotgun (WGS) entry which is preliminary data.</text>
</comment>
<organism evidence="2 3">
    <name type="scientific">Pieris macdunnoughi</name>
    <dbReference type="NCBI Taxonomy" id="345717"/>
    <lineage>
        <taxon>Eukaryota</taxon>
        <taxon>Metazoa</taxon>
        <taxon>Ecdysozoa</taxon>
        <taxon>Arthropoda</taxon>
        <taxon>Hexapoda</taxon>
        <taxon>Insecta</taxon>
        <taxon>Pterygota</taxon>
        <taxon>Neoptera</taxon>
        <taxon>Endopterygota</taxon>
        <taxon>Lepidoptera</taxon>
        <taxon>Glossata</taxon>
        <taxon>Ditrysia</taxon>
        <taxon>Papilionoidea</taxon>
        <taxon>Pieridae</taxon>
        <taxon>Pierinae</taxon>
        <taxon>Pieris</taxon>
    </lineage>
</organism>
<name>A0A821Y785_9NEOP</name>
<evidence type="ECO:0000256" key="1">
    <source>
        <dbReference type="SAM" id="MobiDB-lite"/>
    </source>
</evidence>
<feature type="region of interest" description="Disordered" evidence="1">
    <location>
        <begin position="1"/>
        <end position="30"/>
    </location>
</feature>
<sequence length="78" mass="8315">MDETGISTTTNKPPKVLSKKGKKQVGRIASAERGNAAGSFLPPFLIFAREKMQPRILDGAPPGTQGTCTPNGWTTMRA</sequence>
<dbReference type="OrthoDB" id="6115549at2759"/>
<evidence type="ECO:0000313" key="3">
    <source>
        <dbReference type="Proteomes" id="UP000663880"/>
    </source>
</evidence>
<dbReference type="EMBL" id="CAJOBZ010000076">
    <property type="protein sequence ID" value="CAF4954317.1"/>
    <property type="molecule type" value="Genomic_DNA"/>
</dbReference>
<evidence type="ECO:0000313" key="2">
    <source>
        <dbReference type="EMBL" id="CAF4954317.1"/>
    </source>
</evidence>
<keyword evidence="3" id="KW-1185">Reference proteome</keyword>
<feature type="compositionally biased region" description="Polar residues" evidence="1">
    <location>
        <begin position="1"/>
        <end position="11"/>
    </location>
</feature>